<dbReference type="EMBL" id="UOGA01000088">
    <property type="protein sequence ID" value="VAX17196.1"/>
    <property type="molecule type" value="Genomic_DNA"/>
</dbReference>
<protein>
    <submittedName>
        <fullName evidence="1">Uncharacterized protein</fullName>
    </submittedName>
</protein>
<dbReference type="EMBL" id="UOGB01000281">
    <property type="protein sequence ID" value="VAX23835.1"/>
    <property type="molecule type" value="Genomic_DNA"/>
</dbReference>
<evidence type="ECO:0000313" key="1">
    <source>
        <dbReference type="EMBL" id="VAX17196.1"/>
    </source>
</evidence>
<organism evidence="1">
    <name type="scientific">hydrothermal vent metagenome</name>
    <dbReference type="NCBI Taxonomy" id="652676"/>
    <lineage>
        <taxon>unclassified sequences</taxon>
        <taxon>metagenomes</taxon>
        <taxon>ecological metagenomes</taxon>
    </lineage>
</organism>
<name>A0A3B1BG07_9ZZZZ</name>
<reference evidence="1" key="1">
    <citation type="submission" date="2018-06" db="EMBL/GenBank/DDBJ databases">
        <authorList>
            <person name="Zhirakovskaya E."/>
        </authorList>
    </citation>
    <scope>NUCLEOTIDE SEQUENCE</scope>
</reference>
<accession>A0A3B1BG07</accession>
<feature type="non-terminal residue" evidence="1">
    <location>
        <position position="20"/>
    </location>
</feature>
<sequence>MKIVTANCVGIDSDGWFIIP</sequence>
<gene>
    <name evidence="2" type="ORF">MNBD_NITROSPINAE03-99</name>
    <name evidence="1" type="ORF">MNBD_NITROSPINAE04-162</name>
</gene>
<dbReference type="AlphaFoldDB" id="A0A3B1BG07"/>
<evidence type="ECO:0000313" key="2">
    <source>
        <dbReference type="EMBL" id="VAX23835.1"/>
    </source>
</evidence>
<proteinExistence type="predicted"/>